<dbReference type="Pfam" id="PF12867">
    <property type="entry name" value="DinB_2"/>
    <property type="match status" value="1"/>
</dbReference>
<evidence type="ECO:0000313" key="6">
    <source>
        <dbReference type="EMBL" id="AIZ43064.1"/>
    </source>
</evidence>
<dbReference type="InterPro" id="IPR051043">
    <property type="entry name" value="Sulfatase_Mod_Factor_Kinase"/>
</dbReference>
<dbReference type="NCBIfam" id="TIGR03440">
    <property type="entry name" value="egtB_TIGR03440"/>
    <property type="match status" value="1"/>
</dbReference>
<dbReference type="InterPro" id="IPR042095">
    <property type="entry name" value="SUMF_sf"/>
</dbReference>
<dbReference type="KEGG" id="cbat:M666_16795"/>
<dbReference type="PANTHER" id="PTHR23150">
    <property type="entry name" value="SULFATASE MODIFYING FACTOR 1, 2"/>
    <property type="match status" value="1"/>
</dbReference>
<dbReference type="InterPro" id="IPR017806">
    <property type="entry name" value="EgtB"/>
</dbReference>
<evidence type="ECO:0000313" key="7">
    <source>
        <dbReference type="Proteomes" id="UP000030786"/>
    </source>
</evidence>
<feature type="domain" description="Sulfatase-modifying factor enzyme-like" evidence="4">
    <location>
        <begin position="173"/>
        <end position="307"/>
    </location>
</feature>
<organism evidence="6 7">
    <name type="scientific">Cellulophaga baltica 18</name>
    <dbReference type="NCBI Taxonomy" id="1348584"/>
    <lineage>
        <taxon>Bacteria</taxon>
        <taxon>Pseudomonadati</taxon>
        <taxon>Bacteroidota</taxon>
        <taxon>Flavobacteriia</taxon>
        <taxon>Flavobacteriales</taxon>
        <taxon>Flavobacteriaceae</taxon>
        <taxon>Cellulophaga</taxon>
    </lineage>
</organism>
<dbReference type="Proteomes" id="UP000030786">
    <property type="component" value="Chromosome"/>
</dbReference>
<dbReference type="RefSeq" id="WP_029446809.1">
    <property type="nucleotide sequence ID" value="NZ_CP009976.1"/>
</dbReference>
<reference evidence="6 7" key="1">
    <citation type="journal article" date="2014" name="Environ. Microbiol.">
        <title>Contrasting genomic patterns and infection strategies of two co-existing Bacteroidetes podovirus genera.</title>
        <authorList>
            <person name="Holmfeldt K."/>
            <person name="Howard-Varona C."/>
            <person name="Solonenko N."/>
            <person name="Sullivan M.B."/>
        </authorList>
    </citation>
    <scope>NUCLEOTIDE SEQUENCE [LARGE SCALE GENOMIC DNA]</scope>
    <source>
        <strain evidence="6 7">18</strain>
    </source>
</reference>
<dbReference type="InterPro" id="IPR005532">
    <property type="entry name" value="SUMF_dom"/>
</dbReference>
<dbReference type="InterPro" id="IPR034660">
    <property type="entry name" value="DinB/YfiT-like"/>
</dbReference>
<dbReference type="PANTHER" id="PTHR23150:SF36">
    <property type="entry name" value="HERCYNINE OXYGENASE"/>
    <property type="match status" value="1"/>
</dbReference>
<dbReference type="InterPro" id="IPR016187">
    <property type="entry name" value="CTDL_fold"/>
</dbReference>
<protein>
    <submittedName>
        <fullName evidence="6">Sulfatase maturase</fullName>
    </submittedName>
</protein>
<evidence type="ECO:0000256" key="1">
    <source>
        <dbReference type="ARBA" id="ARBA00023002"/>
    </source>
</evidence>
<dbReference type="Pfam" id="PF03781">
    <property type="entry name" value="FGE-sulfatase"/>
    <property type="match status" value="1"/>
</dbReference>
<dbReference type="InterPro" id="IPR024775">
    <property type="entry name" value="DinB-like"/>
</dbReference>
<sequence length="385" mass="45253">MTNYELIYQFEKTRAHSVALCAPLAPEDYNAQPVAFASPPKWHLAHITWFFEEMILKKYDENYVIFNKDFSYLFNSYYQTVGERAARSLRGAMTRPLIEEIYSYRTYVDQHIVALLKSKLSLEIETLVTLGIQHEQQHQELLLTDLKHTFSFNPLHPIYHEKFNLVQDTNKEEGWLAMPEGIYEIGHQGDGFCFDNELGRHKVFLHDYQLSKGLVTNGDFIAFIAAGGYQEFKYWLDEGWSWVQEEKITAPLYWIQKDGTWFYYTLAGLKPVDVDAILSHVSFYEAQAFATFKNMRLPTEFEWEAASEKFNWGKRWEWTYSAYLPYPNFKIADGAVGEYNGKFMINTMVLRGSSVATSEGHERNTYRNFFHPKYRWQYTGIRLAK</sequence>
<dbReference type="SUPFAM" id="SSF56436">
    <property type="entry name" value="C-type lectin-like"/>
    <property type="match status" value="1"/>
</dbReference>
<name>A0AAU8S0Y5_9FLAO</name>
<evidence type="ECO:0000259" key="5">
    <source>
        <dbReference type="Pfam" id="PF12867"/>
    </source>
</evidence>
<keyword evidence="2" id="KW-0408">Iron</keyword>
<feature type="domain" description="DinB-like" evidence="5">
    <location>
        <begin position="9"/>
        <end position="140"/>
    </location>
</feature>
<gene>
    <name evidence="6" type="ORF">M666_16795</name>
</gene>
<dbReference type="EMBL" id="CP009976">
    <property type="protein sequence ID" value="AIZ43064.1"/>
    <property type="molecule type" value="Genomic_DNA"/>
</dbReference>
<accession>A0AAU8S0Y5</accession>
<dbReference type="Gene3D" id="3.90.1580.10">
    <property type="entry name" value="paralog of FGE (formylglycine-generating enzyme)"/>
    <property type="match status" value="2"/>
</dbReference>
<evidence type="ECO:0000259" key="4">
    <source>
        <dbReference type="Pfam" id="PF03781"/>
    </source>
</evidence>
<dbReference type="GO" id="GO:0052699">
    <property type="term" value="P:ergothioneine biosynthetic process"/>
    <property type="evidence" value="ECO:0007669"/>
    <property type="project" value="InterPro"/>
</dbReference>
<dbReference type="SUPFAM" id="SSF109854">
    <property type="entry name" value="DinB/YfiT-like putative metalloenzymes"/>
    <property type="match status" value="1"/>
</dbReference>
<evidence type="ECO:0000256" key="3">
    <source>
        <dbReference type="ARBA" id="ARBA00037882"/>
    </source>
</evidence>
<keyword evidence="1" id="KW-0560">Oxidoreductase</keyword>
<evidence type="ECO:0000256" key="2">
    <source>
        <dbReference type="ARBA" id="ARBA00023004"/>
    </source>
</evidence>
<dbReference type="AlphaFoldDB" id="A0AAU8S0Y5"/>
<dbReference type="GeneID" id="78062366"/>
<proteinExistence type="predicted"/>
<comment type="pathway">
    <text evidence="3">Amino-acid biosynthesis; ergothioneine biosynthesis.</text>
</comment>